<feature type="transmembrane region" description="Helical" evidence="1">
    <location>
        <begin position="32"/>
        <end position="53"/>
    </location>
</feature>
<reference evidence="2 3" key="1">
    <citation type="submission" date="2015-04" db="EMBL/GenBank/DDBJ databases">
        <authorList>
            <person name="Syromyatnikov M.Y."/>
            <person name="Popov V.N."/>
        </authorList>
    </citation>
    <scope>NUCLEOTIDE SEQUENCE [LARGE SCALE GENOMIC DNA]</scope>
</reference>
<dbReference type="EMBL" id="CVRI01000056">
    <property type="protein sequence ID" value="CRL01735.1"/>
    <property type="molecule type" value="Genomic_DNA"/>
</dbReference>
<organism evidence="2 3">
    <name type="scientific">Clunio marinus</name>
    <dbReference type="NCBI Taxonomy" id="568069"/>
    <lineage>
        <taxon>Eukaryota</taxon>
        <taxon>Metazoa</taxon>
        <taxon>Ecdysozoa</taxon>
        <taxon>Arthropoda</taxon>
        <taxon>Hexapoda</taxon>
        <taxon>Insecta</taxon>
        <taxon>Pterygota</taxon>
        <taxon>Neoptera</taxon>
        <taxon>Endopterygota</taxon>
        <taxon>Diptera</taxon>
        <taxon>Nematocera</taxon>
        <taxon>Chironomoidea</taxon>
        <taxon>Chironomidae</taxon>
        <taxon>Clunio</taxon>
    </lineage>
</organism>
<keyword evidence="1" id="KW-0812">Transmembrane</keyword>
<accession>A0A1J1INC5</accession>
<evidence type="ECO:0000256" key="1">
    <source>
        <dbReference type="SAM" id="Phobius"/>
    </source>
</evidence>
<protein>
    <submittedName>
        <fullName evidence="2">CLUMA_CG014951, isoform A</fullName>
    </submittedName>
</protein>
<proteinExistence type="predicted"/>
<keyword evidence="3" id="KW-1185">Reference proteome</keyword>
<evidence type="ECO:0000313" key="3">
    <source>
        <dbReference type="Proteomes" id="UP000183832"/>
    </source>
</evidence>
<dbReference type="Proteomes" id="UP000183832">
    <property type="component" value="Unassembled WGS sequence"/>
</dbReference>
<evidence type="ECO:0000313" key="2">
    <source>
        <dbReference type="EMBL" id="CRL01735.1"/>
    </source>
</evidence>
<keyword evidence="1" id="KW-1133">Transmembrane helix</keyword>
<gene>
    <name evidence="2" type="ORF">CLUMA_CG014951</name>
</gene>
<name>A0A1J1INC5_9DIPT</name>
<dbReference type="AlphaFoldDB" id="A0A1J1INC5"/>
<keyword evidence="1" id="KW-0472">Membrane</keyword>
<sequence>MNKSFGFQMDLFSIHKIHKLLSDHRLQYDKTVIINFVSCFIAGILMLGELITLDDAKTKKKMTSIIQSNIIATNSINP</sequence>